<feature type="region of interest" description="Disordered" evidence="3">
    <location>
        <begin position="1"/>
        <end position="24"/>
    </location>
</feature>
<accession>A0ABT1X9X7</accession>
<evidence type="ECO:0000256" key="2">
    <source>
        <dbReference type="ARBA" id="ARBA00023235"/>
    </source>
</evidence>
<dbReference type="PANTHER" id="PTHR43709">
    <property type="entry name" value="ACONITATE ISOMERASE-RELATED"/>
    <property type="match status" value="1"/>
</dbReference>
<comment type="caution">
    <text evidence="4">The sequence shown here is derived from an EMBL/GenBank/DDBJ whole genome shotgun (WGS) entry which is preliminary data.</text>
</comment>
<gene>
    <name evidence="4" type="ORF">NRP21_22920</name>
</gene>
<dbReference type="InterPro" id="IPR007400">
    <property type="entry name" value="PrpF-like"/>
</dbReference>
<dbReference type="Gene3D" id="3.10.310.10">
    <property type="entry name" value="Diaminopimelate Epimerase, Chain A, domain 1"/>
    <property type="match status" value="2"/>
</dbReference>
<keyword evidence="5" id="KW-1185">Reference proteome</keyword>
<dbReference type="SUPFAM" id="SSF54506">
    <property type="entry name" value="Diaminopimelate epimerase-like"/>
    <property type="match status" value="2"/>
</dbReference>
<evidence type="ECO:0000313" key="4">
    <source>
        <dbReference type="EMBL" id="MCR0984915.1"/>
    </source>
</evidence>
<sequence>MPRQGAPRDLAGREAGAQRAVRAPGRESYPAVFMRGGTSRALFFHRRDLPTGNPGDDTADWDRIFCAALGTPDPNGRQLDGMGGGISSLSKIAVIGPPSRADADVDYTFAQVAIGERLVGYRGNCGNISSAVGPFAVEEGLVPAPADGEAVVRIHNTNTGKIIESRFAMRDGLPEEAGGMELQGVGAGAPIRLAFRDPGGAATGRLLPTGRAVEGLDIEGLGRVEVSLVDAANPVVFVGAASIGLRGDETPGELDAWPGRPLFEAIRVRAAVAMGLAGEEEARQSLKNLPLVSLVAAPRGTVAAVATRMISSGQPHKATPLTGAMCLAIAARLPGSVVQRALRPGAVEEGDFVVEHASGTLAVAAVVEQGEVGPVAREAVVYRTARRLMEGRVYLRS</sequence>
<dbReference type="RefSeq" id="WP_257718567.1">
    <property type="nucleotide sequence ID" value="NZ_JANJOU010000026.1"/>
</dbReference>
<evidence type="ECO:0000256" key="3">
    <source>
        <dbReference type="SAM" id="MobiDB-lite"/>
    </source>
</evidence>
<organism evidence="4 5">
    <name type="scientific">Roseomonas populi</name>
    <dbReference type="NCBI Taxonomy" id="3121582"/>
    <lineage>
        <taxon>Bacteria</taxon>
        <taxon>Pseudomonadati</taxon>
        <taxon>Pseudomonadota</taxon>
        <taxon>Alphaproteobacteria</taxon>
        <taxon>Acetobacterales</taxon>
        <taxon>Roseomonadaceae</taxon>
        <taxon>Roseomonas</taxon>
    </lineage>
</organism>
<proteinExistence type="inferred from homology"/>
<dbReference type="PANTHER" id="PTHR43709:SF2">
    <property type="entry name" value="DUF453 DOMAIN PROTEIN (AFU_ORTHOLOGUE AFUA_6G00360)"/>
    <property type="match status" value="1"/>
</dbReference>
<protein>
    <submittedName>
        <fullName evidence="4">PrpF family protein</fullName>
    </submittedName>
</protein>
<dbReference type="EMBL" id="JANJOU010000026">
    <property type="protein sequence ID" value="MCR0984915.1"/>
    <property type="molecule type" value="Genomic_DNA"/>
</dbReference>
<evidence type="ECO:0000313" key="5">
    <source>
        <dbReference type="Proteomes" id="UP001524642"/>
    </source>
</evidence>
<comment type="similarity">
    <text evidence="1">Belongs to the PrpF family.</text>
</comment>
<evidence type="ECO:0000256" key="1">
    <source>
        <dbReference type="ARBA" id="ARBA00007673"/>
    </source>
</evidence>
<dbReference type="Pfam" id="PF04303">
    <property type="entry name" value="PrpF"/>
    <property type="match status" value="1"/>
</dbReference>
<dbReference type="Proteomes" id="UP001524642">
    <property type="component" value="Unassembled WGS sequence"/>
</dbReference>
<reference evidence="4 5" key="1">
    <citation type="submission" date="2022-06" db="EMBL/GenBank/DDBJ databases">
        <title>Roseomonas CN29.</title>
        <authorList>
            <person name="Cheng Y."/>
            <person name="He X."/>
        </authorList>
    </citation>
    <scope>NUCLEOTIDE SEQUENCE [LARGE SCALE GENOMIC DNA]</scope>
    <source>
        <strain evidence="4 5">CN29</strain>
    </source>
</reference>
<name>A0ABT1X9X7_9PROT</name>
<keyword evidence="2" id="KW-0413">Isomerase</keyword>